<accession>D8SU88</accession>
<dbReference type="Gramene" id="EFJ11965">
    <property type="protein sequence ID" value="EFJ11965"/>
    <property type="gene ID" value="SELMODRAFT_425772"/>
</dbReference>
<dbReference type="InParanoid" id="D8SU88"/>
<protein>
    <submittedName>
        <fullName evidence="1">Uncharacterized protein</fullName>
    </submittedName>
</protein>
<dbReference type="HOGENOM" id="CLU_781674_0_0_1"/>
<dbReference type="EMBL" id="GL377642">
    <property type="protein sequence ID" value="EFJ11965.1"/>
    <property type="molecule type" value="Genomic_DNA"/>
</dbReference>
<gene>
    <name evidence="1" type="ORF">SELMODRAFT_425772</name>
</gene>
<organism evidence="2">
    <name type="scientific">Selaginella moellendorffii</name>
    <name type="common">Spikemoss</name>
    <dbReference type="NCBI Taxonomy" id="88036"/>
    <lineage>
        <taxon>Eukaryota</taxon>
        <taxon>Viridiplantae</taxon>
        <taxon>Streptophyta</taxon>
        <taxon>Embryophyta</taxon>
        <taxon>Tracheophyta</taxon>
        <taxon>Lycopodiopsida</taxon>
        <taxon>Selaginellales</taxon>
        <taxon>Selaginellaceae</taxon>
        <taxon>Selaginella</taxon>
    </lineage>
</organism>
<evidence type="ECO:0000313" key="1">
    <source>
        <dbReference type="EMBL" id="EFJ11965.1"/>
    </source>
</evidence>
<reference evidence="1 2" key="1">
    <citation type="journal article" date="2011" name="Science">
        <title>The Selaginella genome identifies genetic changes associated with the evolution of vascular plants.</title>
        <authorList>
            <person name="Banks J.A."/>
            <person name="Nishiyama T."/>
            <person name="Hasebe M."/>
            <person name="Bowman J.L."/>
            <person name="Gribskov M."/>
            <person name="dePamphilis C."/>
            <person name="Albert V.A."/>
            <person name="Aono N."/>
            <person name="Aoyama T."/>
            <person name="Ambrose B.A."/>
            <person name="Ashton N.W."/>
            <person name="Axtell M.J."/>
            <person name="Barker E."/>
            <person name="Barker M.S."/>
            <person name="Bennetzen J.L."/>
            <person name="Bonawitz N.D."/>
            <person name="Chapple C."/>
            <person name="Cheng C."/>
            <person name="Correa L.G."/>
            <person name="Dacre M."/>
            <person name="DeBarry J."/>
            <person name="Dreyer I."/>
            <person name="Elias M."/>
            <person name="Engstrom E.M."/>
            <person name="Estelle M."/>
            <person name="Feng L."/>
            <person name="Finet C."/>
            <person name="Floyd S.K."/>
            <person name="Frommer W.B."/>
            <person name="Fujita T."/>
            <person name="Gramzow L."/>
            <person name="Gutensohn M."/>
            <person name="Harholt J."/>
            <person name="Hattori M."/>
            <person name="Heyl A."/>
            <person name="Hirai T."/>
            <person name="Hiwatashi Y."/>
            <person name="Ishikawa M."/>
            <person name="Iwata M."/>
            <person name="Karol K.G."/>
            <person name="Koehler B."/>
            <person name="Kolukisaoglu U."/>
            <person name="Kubo M."/>
            <person name="Kurata T."/>
            <person name="Lalonde S."/>
            <person name="Li K."/>
            <person name="Li Y."/>
            <person name="Litt A."/>
            <person name="Lyons E."/>
            <person name="Manning G."/>
            <person name="Maruyama T."/>
            <person name="Michael T.P."/>
            <person name="Mikami K."/>
            <person name="Miyazaki S."/>
            <person name="Morinaga S."/>
            <person name="Murata T."/>
            <person name="Mueller-Roeber B."/>
            <person name="Nelson D.R."/>
            <person name="Obara M."/>
            <person name="Oguri Y."/>
            <person name="Olmstead R.G."/>
            <person name="Onodera N."/>
            <person name="Petersen B.L."/>
            <person name="Pils B."/>
            <person name="Prigge M."/>
            <person name="Rensing S.A."/>
            <person name="Riano-Pachon D.M."/>
            <person name="Roberts A.W."/>
            <person name="Sato Y."/>
            <person name="Scheller H.V."/>
            <person name="Schulz B."/>
            <person name="Schulz C."/>
            <person name="Shakirov E.V."/>
            <person name="Shibagaki N."/>
            <person name="Shinohara N."/>
            <person name="Shippen D.E."/>
            <person name="Soerensen I."/>
            <person name="Sotooka R."/>
            <person name="Sugimoto N."/>
            <person name="Sugita M."/>
            <person name="Sumikawa N."/>
            <person name="Tanurdzic M."/>
            <person name="Theissen G."/>
            <person name="Ulvskov P."/>
            <person name="Wakazuki S."/>
            <person name="Weng J.K."/>
            <person name="Willats W.W."/>
            <person name="Wipf D."/>
            <person name="Wolf P.G."/>
            <person name="Yang L."/>
            <person name="Zimmer A.D."/>
            <person name="Zhu Q."/>
            <person name="Mitros T."/>
            <person name="Hellsten U."/>
            <person name="Loque D."/>
            <person name="Otillar R."/>
            <person name="Salamov A."/>
            <person name="Schmutz J."/>
            <person name="Shapiro H."/>
            <person name="Lindquist E."/>
            <person name="Lucas S."/>
            <person name="Rokhsar D."/>
            <person name="Grigoriev I.V."/>
        </authorList>
    </citation>
    <scope>NUCLEOTIDE SEQUENCE [LARGE SCALE GENOMIC DNA]</scope>
</reference>
<dbReference type="KEGG" id="smo:SELMODRAFT_425772"/>
<dbReference type="Proteomes" id="UP000001514">
    <property type="component" value="Unassembled WGS sequence"/>
</dbReference>
<evidence type="ECO:0000313" key="2">
    <source>
        <dbReference type="Proteomes" id="UP000001514"/>
    </source>
</evidence>
<sequence length="355" mass="40952">MASLDLRWFRLHCRTVFGMRLPLYNGKLDLLAISRCFELNPAKLSFRVMVRQYEADNEDDDEYDVSFHPLPLDHTTGLSCLTWEEMVADVLAVYPISSVADAKTRQHAAVIHGPPLQSSPAWLSRLSRICRALVPVESVLCHQFMFMLHKELGVTGFVHKVSRDKKLSELTRHEPEPEEEDFYVDRHLPREQSDELLRDISNLKVPHAYRWLQPQEIDRGMRTLRVQSVNLDVEVRTKSSAVLACGKSGDAVLGIDVVSHFSQLSLRRCEVEFYSWASVSRLPFVQFITDFRNGAVLFYCIFTQTRAMCRETMSTGTMMKLLQLVMATLPNPELELEWWPLAWKRFSQTDGTKEQ</sequence>
<proteinExistence type="predicted"/>
<dbReference type="AlphaFoldDB" id="D8SU88"/>
<keyword evidence="2" id="KW-1185">Reference proteome</keyword>
<name>D8SU88_SELML</name>